<gene>
    <name evidence="14" type="primary">Tesc</name>
    <name evidence="14" type="ORF">FOF47_R08749</name>
</gene>
<dbReference type="GO" id="GO:0005737">
    <property type="term" value="C:cytoplasm"/>
    <property type="evidence" value="ECO:0007669"/>
    <property type="project" value="UniProtKB-SubCell"/>
</dbReference>
<keyword evidence="11" id="KW-0966">Cell projection</keyword>
<evidence type="ECO:0000256" key="9">
    <source>
        <dbReference type="ARBA" id="ARBA00023136"/>
    </source>
</evidence>
<dbReference type="InterPro" id="IPR052490">
    <property type="entry name" value="CHP3"/>
</dbReference>
<keyword evidence="15" id="KW-1185">Reference proteome</keyword>
<dbReference type="PANTHER" id="PTHR46823">
    <property type="entry name" value="CALCINEURIN B HOMOLOGOUS PROTEIN 3"/>
    <property type="match status" value="1"/>
</dbReference>
<organism evidence="14 15">
    <name type="scientific">Crocuta crocuta</name>
    <name type="common">Spotted hyena</name>
    <dbReference type="NCBI Taxonomy" id="9678"/>
    <lineage>
        <taxon>Eukaryota</taxon>
        <taxon>Metazoa</taxon>
        <taxon>Chordata</taxon>
        <taxon>Craniata</taxon>
        <taxon>Vertebrata</taxon>
        <taxon>Euteleostomi</taxon>
        <taxon>Mammalia</taxon>
        <taxon>Eutheria</taxon>
        <taxon>Laurasiatheria</taxon>
        <taxon>Carnivora</taxon>
        <taxon>Feliformia</taxon>
        <taxon>Hyaenidae</taxon>
        <taxon>Crocuta</taxon>
    </lineage>
</organism>
<keyword evidence="4" id="KW-1003">Cell membrane</keyword>
<dbReference type="GO" id="GO:0032587">
    <property type="term" value="C:ruffle membrane"/>
    <property type="evidence" value="ECO:0007669"/>
    <property type="project" value="UniProtKB-SubCell"/>
</dbReference>
<evidence type="ECO:0000256" key="8">
    <source>
        <dbReference type="ARBA" id="ARBA00022837"/>
    </source>
</evidence>
<evidence type="ECO:0000256" key="6">
    <source>
        <dbReference type="ARBA" id="ARBA00022707"/>
    </source>
</evidence>
<dbReference type="EMBL" id="VOAJ01003456">
    <property type="protein sequence ID" value="KAF0879789.1"/>
    <property type="molecule type" value="Genomic_DNA"/>
</dbReference>
<dbReference type="Gene3D" id="1.10.238.10">
    <property type="entry name" value="EF-hand"/>
    <property type="match status" value="1"/>
</dbReference>
<comment type="subcellular location">
    <subcellularLocation>
        <location evidence="3">Cell projection</location>
        <location evidence="3">Ruffle membrane</location>
    </subcellularLocation>
    <subcellularLocation>
        <location evidence="2">Cytoplasm</location>
    </subcellularLocation>
    <subcellularLocation>
        <location evidence="1">Nucleus</location>
    </subcellularLocation>
</comment>
<dbReference type="GO" id="GO:0005634">
    <property type="term" value="C:nucleus"/>
    <property type="evidence" value="ECO:0007669"/>
    <property type="project" value="UniProtKB-SubCell"/>
</dbReference>
<dbReference type="GO" id="GO:0046872">
    <property type="term" value="F:metal ion binding"/>
    <property type="evidence" value="ECO:0007669"/>
    <property type="project" value="UniProtKB-KW"/>
</dbReference>
<keyword evidence="12" id="KW-0449">Lipoprotein</keyword>
<proteinExistence type="inferred from homology"/>
<dbReference type="AlphaFoldDB" id="A0A6G1AVC5"/>
<evidence type="ECO:0000256" key="11">
    <source>
        <dbReference type="ARBA" id="ARBA00023273"/>
    </source>
</evidence>
<evidence type="ECO:0000256" key="5">
    <source>
        <dbReference type="ARBA" id="ARBA00022490"/>
    </source>
</evidence>
<evidence type="ECO:0000256" key="2">
    <source>
        <dbReference type="ARBA" id="ARBA00004496"/>
    </source>
</evidence>
<keyword evidence="5" id="KW-0963">Cytoplasm</keyword>
<evidence type="ECO:0000256" key="10">
    <source>
        <dbReference type="ARBA" id="ARBA00023242"/>
    </source>
</evidence>
<protein>
    <submittedName>
        <fullName evidence="14">CHP3 protein</fullName>
    </submittedName>
</protein>
<evidence type="ECO:0000256" key="3">
    <source>
        <dbReference type="ARBA" id="ARBA00004632"/>
    </source>
</evidence>
<keyword evidence="8" id="KW-0106">Calcium</keyword>
<evidence type="ECO:0000313" key="15">
    <source>
        <dbReference type="Proteomes" id="UP000475037"/>
    </source>
</evidence>
<evidence type="ECO:0000256" key="1">
    <source>
        <dbReference type="ARBA" id="ARBA00004123"/>
    </source>
</evidence>
<keyword evidence="7" id="KW-0479">Metal-binding</keyword>
<comment type="similarity">
    <text evidence="13">Belongs to the calcineurin regulatory subunit family. CHP subfamily.</text>
</comment>
<evidence type="ECO:0000256" key="13">
    <source>
        <dbReference type="ARBA" id="ARBA00038164"/>
    </source>
</evidence>
<evidence type="ECO:0000256" key="4">
    <source>
        <dbReference type="ARBA" id="ARBA00022475"/>
    </source>
</evidence>
<feature type="non-terminal residue" evidence="14">
    <location>
        <position position="165"/>
    </location>
</feature>
<accession>A0A6G1AVC5</accession>
<evidence type="ECO:0000256" key="12">
    <source>
        <dbReference type="ARBA" id="ARBA00023288"/>
    </source>
</evidence>
<keyword evidence="6" id="KW-0519">Myristate</keyword>
<sequence length="165" mass="18543">KENFNNVPDLELNPIRSKIVRAFFDNRNLRKGSSGLADEINFEDFLTIMSYFRPIDTTMDEEQVQLCRKEKLRCACGAGAVPLQQAGPGGPLLLMTEGAQPSASRGGRGVSRGRPLTLRVLCPQEPDQVYEGITFDDFLKIWQGIDIETKMHVRFLNMETIALCH</sequence>
<comment type="caution">
    <text evidence="14">The sequence shown here is derived from an EMBL/GenBank/DDBJ whole genome shotgun (WGS) entry which is preliminary data.</text>
</comment>
<keyword evidence="9" id="KW-0472">Membrane</keyword>
<reference evidence="14 15" key="1">
    <citation type="submission" date="2019-11" db="EMBL/GenBank/DDBJ databases">
        <authorList>
            <person name="Yang C."/>
            <person name="Li F."/>
        </authorList>
    </citation>
    <scope>NUCLEOTIDE SEQUENCE [LARGE SCALE GENOMIC DNA]</scope>
    <source>
        <strain evidence="14">KB4526</strain>
        <tissue evidence="14">Muscle</tissue>
    </source>
</reference>
<name>A0A6G1AVC5_CROCR</name>
<keyword evidence="10" id="KW-0539">Nucleus</keyword>
<evidence type="ECO:0000313" key="14">
    <source>
        <dbReference type="EMBL" id="KAF0879789.1"/>
    </source>
</evidence>
<feature type="non-terminal residue" evidence="14">
    <location>
        <position position="1"/>
    </location>
</feature>
<evidence type="ECO:0000256" key="7">
    <source>
        <dbReference type="ARBA" id="ARBA00022723"/>
    </source>
</evidence>
<dbReference type="Proteomes" id="UP000475037">
    <property type="component" value="Unassembled WGS sequence"/>
</dbReference>